<dbReference type="Pfam" id="PF00685">
    <property type="entry name" value="Sulfotransfer_1"/>
    <property type="match status" value="1"/>
</dbReference>
<accession>A0ABP0FRY0</accession>
<feature type="domain" description="Sulfotransferase" evidence="2">
    <location>
        <begin position="33"/>
        <end position="134"/>
    </location>
</feature>
<dbReference type="PANTHER" id="PTHR10704">
    <property type="entry name" value="CARBOHYDRATE SULFOTRANSFERASE"/>
    <property type="match status" value="1"/>
</dbReference>
<keyword evidence="1" id="KW-0808">Transferase</keyword>
<dbReference type="EC" id="2.8.2.-" evidence="1"/>
<reference evidence="3 4" key="1">
    <citation type="submission" date="2024-02" db="EMBL/GenBank/DDBJ databases">
        <authorList>
            <person name="Daric V."/>
            <person name="Darras S."/>
        </authorList>
    </citation>
    <scope>NUCLEOTIDE SEQUENCE [LARGE SCALE GENOMIC DNA]</scope>
</reference>
<dbReference type="SUPFAM" id="SSF52540">
    <property type="entry name" value="P-loop containing nucleoside triphosphate hydrolases"/>
    <property type="match status" value="1"/>
</dbReference>
<dbReference type="InterPro" id="IPR000863">
    <property type="entry name" value="Sulfotransferase_dom"/>
</dbReference>
<evidence type="ECO:0000256" key="1">
    <source>
        <dbReference type="RuleBase" id="RU361155"/>
    </source>
</evidence>
<sequence>MASNKCAESSLVVIKVIRLCHVNNLKSILEDSNIDVKVIYLMRDPRGVLSSRLRVQEGTSRMTLQGVVKMCDRNLENVKFARGQPDWLRNKYKIIRYEDICQFPLKFAENIYKFVGLGMTSTMKRWIYANTKGSLRNMGDIRGFKVFKTLIRKEKKALKRIPRVQQSDEHVKRKALKQAILHDPYTTTRNSSATWRQWIAKLNFNEISSVQAKCSDVMNELRYLPVNEKQFTERTPPFIRTLCSKFNFNLC</sequence>
<proteinExistence type="inferred from homology"/>
<dbReference type="InterPro" id="IPR051135">
    <property type="entry name" value="Gal/GlcNAc/GalNAc_ST"/>
</dbReference>
<evidence type="ECO:0000313" key="3">
    <source>
        <dbReference type="EMBL" id="CAK8682391.1"/>
    </source>
</evidence>
<evidence type="ECO:0000259" key="2">
    <source>
        <dbReference type="Pfam" id="PF00685"/>
    </source>
</evidence>
<gene>
    <name evidence="3" type="ORF">CVLEPA_LOCUS13057</name>
</gene>
<keyword evidence="4" id="KW-1185">Reference proteome</keyword>
<name>A0ABP0FRY0_CLALP</name>
<organism evidence="3 4">
    <name type="scientific">Clavelina lepadiformis</name>
    <name type="common">Light-bulb sea squirt</name>
    <name type="synonym">Ascidia lepadiformis</name>
    <dbReference type="NCBI Taxonomy" id="159417"/>
    <lineage>
        <taxon>Eukaryota</taxon>
        <taxon>Metazoa</taxon>
        <taxon>Chordata</taxon>
        <taxon>Tunicata</taxon>
        <taxon>Ascidiacea</taxon>
        <taxon>Aplousobranchia</taxon>
        <taxon>Clavelinidae</taxon>
        <taxon>Clavelina</taxon>
    </lineage>
</organism>
<evidence type="ECO:0000313" key="4">
    <source>
        <dbReference type="Proteomes" id="UP001642483"/>
    </source>
</evidence>
<protein>
    <recommendedName>
        <fullName evidence="1">Sulfotransferase</fullName>
        <ecNumber evidence="1">2.8.2.-</ecNumber>
    </recommendedName>
</protein>
<comment type="similarity">
    <text evidence="1">Belongs to the sulfotransferase 1 family.</text>
</comment>
<dbReference type="EMBL" id="CAWYQH010000090">
    <property type="protein sequence ID" value="CAK8682391.1"/>
    <property type="molecule type" value="Genomic_DNA"/>
</dbReference>
<dbReference type="Proteomes" id="UP001642483">
    <property type="component" value="Unassembled WGS sequence"/>
</dbReference>
<dbReference type="Gene3D" id="3.40.50.300">
    <property type="entry name" value="P-loop containing nucleotide triphosphate hydrolases"/>
    <property type="match status" value="1"/>
</dbReference>
<dbReference type="PANTHER" id="PTHR10704:SF71">
    <property type="entry name" value="CARBOHYDRATE SULFOTRANSFERASE 1-LIKE"/>
    <property type="match status" value="1"/>
</dbReference>
<dbReference type="InterPro" id="IPR027417">
    <property type="entry name" value="P-loop_NTPase"/>
</dbReference>
<comment type="caution">
    <text evidence="3">The sequence shown here is derived from an EMBL/GenBank/DDBJ whole genome shotgun (WGS) entry which is preliminary data.</text>
</comment>